<dbReference type="Proteomes" id="UP000008720">
    <property type="component" value="Chromosome"/>
</dbReference>
<dbReference type="InterPro" id="IPR009057">
    <property type="entry name" value="Homeodomain-like_sf"/>
</dbReference>
<name>E4TU91_MARTH</name>
<keyword evidence="5" id="KW-1185">Reference proteome</keyword>
<reference evidence="4 5" key="1">
    <citation type="journal article" date="2011" name="Stand. Genomic Sci.">
        <title>Complete genome sequence of Marivirga tractuosa type strain (H-43).</title>
        <authorList>
            <person name="Pagani I."/>
            <person name="Chertkov O."/>
            <person name="Lapidus A."/>
            <person name="Lucas S."/>
            <person name="Del Rio T.G."/>
            <person name="Tice H."/>
            <person name="Copeland A."/>
            <person name="Cheng J.F."/>
            <person name="Nolan M."/>
            <person name="Saunders E."/>
            <person name="Pitluck S."/>
            <person name="Held B."/>
            <person name="Goodwin L."/>
            <person name="Liolios K."/>
            <person name="Ovchinikova G."/>
            <person name="Ivanova N."/>
            <person name="Mavromatis K."/>
            <person name="Pati A."/>
            <person name="Chen A."/>
            <person name="Palaniappan K."/>
            <person name="Land M."/>
            <person name="Hauser L."/>
            <person name="Jeffries C.D."/>
            <person name="Detter J.C."/>
            <person name="Han C."/>
            <person name="Tapia R."/>
            <person name="Ngatchou-Djao O.D."/>
            <person name="Rohde M."/>
            <person name="Goker M."/>
            <person name="Spring S."/>
            <person name="Sikorski J."/>
            <person name="Woyke T."/>
            <person name="Bristow J."/>
            <person name="Eisen J.A."/>
            <person name="Markowitz V."/>
            <person name="Hugenholtz P."/>
            <person name="Klenk H.P."/>
            <person name="Kyrpides N.C."/>
        </authorList>
    </citation>
    <scope>NUCLEOTIDE SEQUENCE [LARGE SCALE GENOMIC DNA]</scope>
    <source>
        <strain evidence="5">ATCC 23168 / DSM 4126 / NBRC 15989 / NCIMB 1408 / VKM B-1430 / H-43</strain>
    </source>
</reference>
<evidence type="ECO:0000256" key="2">
    <source>
        <dbReference type="PROSITE-ProRule" id="PRU00335"/>
    </source>
</evidence>
<dbReference type="PANTHER" id="PTHR43479:SF12">
    <property type="entry name" value="TRANSCRIPTIONAL REGULATORY PROTEIN"/>
    <property type="match status" value="1"/>
</dbReference>
<dbReference type="PANTHER" id="PTHR43479">
    <property type="entry name" value="ACREF/ENVCD OPERON REPRESSOR-RELATED"/>
    <property type="match status" value="1"/>
</dbReference>
<proteinExistence type="predicted"/>
<accession>E4TU91</accession>
<feature type="domain" description="HTH tetR-type" evidence="3">
    <location>
        <begin position="8"/>
        <end position="68"/>
    </location>
</feature>
<dbReference type="PRINTS" id="PR00455">
    <property type="entry name" value="HTHTETR"/>
</dbReference>
<feature type="DNA-binding region" description="H-T-H motif" evidence="2">
    <location>
        <begin position="31"/>
        <end position="50"/>
    </location>
</feature>
<evidence type="ECO:0000259" key="3">
    <source>
        <dbReference type="PROSITE" id="PS50977"/>
    </source>
</evidence>
<evidence type="ECO:0000313" key="4">
    <source>
        <dbReference type="EMBL" id="ADR21019.1"/>
    </source>
</evidence>
<dbReference type="InterPro" id="IPR001647">
    <property type="entry name" value="HTH_TetR"/>
</dbReference>
<dbReference type="Gene3D" id="1.10.357.10">
    <property type="entry name" value="Tetracycline Repressor, domain 2"/>
    <property type="match status" value="1"/>
</dbReference>
<dbReference type="InterPro" id="IPR025722">
    <property type="entry name" value="TetR"/>
</dbReference>
<gene>
    <name evidence="4" type="ordered locus">Ftrac_1022</name>
</gene>
<organism evidence="4 5">
    <name type="scientific">Marivirga tractuosa (strain ATCC 23168 / DSM 4126 / NBRC 15989 / NCIMB 1408 / VKM B-1430 / H-43)</name>
    <name type="common">Microscilla tractuosa</name>
    <name type="synonym">Flexibacter tractuosus</name>
    <dbReference type="NCBI Taxonomy" id="643867"/>
    <lineage>
        <taxon>Bacteria</taxon>
        <taxon>Pseudomonadati</taxon>
        <taxon>Bacteroidota</taxon>
        <taxon>Cytophagia</taxon>
        <taxon>Cytophagales</taxon>
        <taxon>Marivirgaceae</taxon>
        <taxon>Marivirga</taxon>
    </lineage>
</organism>
<dbReference type="PROSITE" id="PS50977">
    <property type="entry name" value="HTH_TETR_2"/>
    <property type="match status" value="1"/>
</dbReference>
<dbReference type="eggNOG" id="COG1309">
    <property type="taxonomic scope" value="Bacteria"/>
</dbReference>
<dbReference type="Pfam" id="PF13972">
    <property type="entry name" value="TetR"/>
    <property type="match status" value="1"/>
</dbReference>
<dbReference type="Pfam" id="PF00440">
    <property type="entry name" value="TetR_N"/>
    <property type="match status" value="1"/>
</dbReference>
<dbReference type="SUPFAM" id="SSF46689">
    <property type="entry name" value="Homeodomain-like"/>
    <property type="match status" value="1"/>
</dbReference>
<evidence type="ECO:0000256" key="1">
    <source>
        <dbReference type="ARBA" id="ARBA00023125"/>
    </source>
</evidence>
<keyword evidence="1 2" id="KW-0238">DNA-binding</keyword>
<evidence type="ECO:0000313" key="5">
    <source>
        <dbReference type="Proteomes" id="UP000008720"/>
    </source>
</evidence>
<dbReference type="AlphaFoldDB" id="E4TU91"/>
<dbReference type="STRING" id="643867.Ftrac_1022"/>
<sequence length="213" mass="25312">MHEISIKMKTKDKILETARILFNTHGISAISSKAIAEEMGISYGNLCYHFPKKDDIILQLYLTMQKNVEQQFKNIKEEVINLEFMLSRLKILFEEIYKYKFIYLGITKVVRHFDHIKKHAQDQFDQRWNILDHISGFLITNGYMKSFKDDRQKNMLIHALLMVSNSWISDAEVFYKGKDSEKIDYYMQVFFNLVRPNLTEKGLEGFKKVYKKS</sequence>
<dbReference type="InterPro" id="IPR050624">
    <property type="entry name" value="HTH-type_Tx_Regulator"/>
</dbReference>
<dbReference type="EMBL" id="CP002349">
    <property type="protein sequence ID" value="ADR21019.1"/>
    <property type="molecule type" value="Genomic_DNA"/>
</dbReference>
<dbReference type="GO" id="GO:0003677">
    <property type="term" value="F:DNA binding"/>
    <property type="evidence" value="ECO:0007669"/>
    <property type="project" value="UniProtKB-UniRule"/>
</dbReference>
<dbReference type="HOGENOM" id="CLU_091262_1_0_10"/>
<dbReference type="KEGG" id="mtt:Ftrac_1022"/>
<protein>
    <submittedName>
        <fullName evidence="4">Regulatory protein TetR</fullName>
    </submittedName>
</protein>